<evidence type="ECO:0000256" key="1">
    <source>
        <dbReference type="ARBA" id="ARBA00001946"/>
    </source>
</evidence>
<dbReference type="PANTHER" id="PTHR48090:SF10">
    <property type="entry name" value="GLUCOSYL-3-PHOSPHOGLYCERATE SYNTHASE"/>
    <property type="match status" value="1"/>
</dbReference>
<dbReference type="EMBL" id="PGTK01000005">
    <property type="protein sequence ID" value="PJF31075.1"/>
    <property type="molecule type" value="Genomic_DNA"/>
</dbReference>
<dbReference type="NCBIfam" id="NF010496">
    <property type="entry name" value="PRK13915.1"/>
    <property type="match status" value="1"/>
</dbReference>
<comment type="caution">
    <text evidence="11">The sequence shown here is derived from an EMBL/GenBank/DDBJ whole genome shotgun (WGS) entry which is preliminary data.</text>
</comment>
<dbReference type="EC" id="2.4.1.266" evidence="6"/>
<dbReference type="SUPFAM" id="SSF53448">
    <property type="entry name" value="Nucleotide-diphospho-sugar transferases"/>
    <property type="match status" value="1"/>
</dbReference>
<keyword evidence="4" id="KW-0808">Transferase</keyword>
<keyword evidence="5" id="KW-0460">Magnesium</keyword>
<organism evidence="11 12">
    <name type="scientific">Candidatus Thermofonsia Clade 1 bacterium</name>
    <dbReference type="NCBI Taxonomy" id="2364210"/>
    <lineage>
        <taxon>Bacteria</taxon>
        <taxon>Bacillati</taxon>
        <taxon>Chloroflexota</taxon>
        <taxon>Candidatus Thermofontia</taxon>
        <taxon>Candidatus Thermofonsia Clade 1</taxon>
    </lineage>
</organism>
<evidence type="ECO:0000256" key="3">
    <source>
        <dbReference type="ARBA" id="ARBA00022676"/>
    </source>
</evidence>
<dbReference type="Proteomes" id="UP000228921">
    <property type="component" value="Unassembled WGS sequence"/>
</dbReference>
<dbReference type="Pfam" id="PF00535">
    <property type="entry name" value="Glycos_transf_2"/>
    <property type="match status" value="1"/>
</dbReference>
<dbReference type="PANTHER" id="PTHR48090">
    <property type="entry name" value="UNDECAPRENYL-PHOSPHATE 4-DEOXY-4-FORMAMIDO-L-ARABINOSE TRANSFERASE-RELATED"/>
    <property type="match status" value="1"/>
</dbReference>
<evidence type="ECO:0000256" key="6">
    <source>
        <dbReference type="ARBA" id="ARBA00039022"/>
    </source>
</evidence>
<evidence type="ECO:0000313" key="11">
    <source>
        <dbReference type="EMBL" id="PJF31075.1"/>
    </source>
</evidence>
<dbReference type="AlphaFoldDB" id="A0A2M8P0K2"/>
<comment type="catalytic activity">
    <reaction evidence="8">
        <text>(2R)-3-phosphoglycerate + UDP-alpha-D-glucose = (2R)-2-O-(alpha-D-glucopyranosyl)-3-phospho-glycerate + UDP + H(+)</text>
        <dbReference type="Rhea" id="RHEA:31319"/>
        <dbReference type="ChEBI" id="CHEBI:15378"/>
        <dbReference type="ChEBI" id="CHEBI:58223"/>
        <dbReference type="ChEBI" id="CHEBI:58272"/>
        <dbReference type="ChEBI" id="CHEBI:58885"/>
        <dbReference type="ChEBI" id="CHEBI:62600"/>
        <dbReference type="EC" id="2.4.1.266"/>
    </reaction>
    <physiologicalReaction direction="left-to-right" evidence="8">
        <dbReference type="Rhea" id="RHEA:31320"/>
    </physiologicalReaction>
</comment>
<dbReference type="InterPro" id="IPR050256">
    <property type="entry name" value="Glycosyltransferase_2"/>
</dbReference>
<evidence type="ECO:0000259" key="10">
    <source>
        <dbReference type="Pfam" id="PF00535"/>
    </source>
</evidence>
<dbReference type="InterPro" id="IPR001173">
    <property type="entry name" value="Glyco_trans_2-like"/>
</dbReference>
<comment type="cofactor">
    <cofactor evidence="1">
        <name>Mg(2+)</name>
        <dbReference type="ChEBI" id="CHEBI:18420"/>
    </cofactor>
</comment>
<evidence type="ECO:0000256" key="9">
    <source>
        <dbReference type="ARBA" id="ARBA00048997"/>
    </source>
</evidence>
<gene>
    <name evidence="11" type="ORF">CUN51_05880</name>
</gene>
<dbReference type="GO" id="GO:0016757">
    <property type="term" value="F:glycosyltransferase activity"/>
    <property type="evidence" value="ECO:0007669"/>
    <property type="project" value="UniProtKB-KW"/>
</dbReference>
<dbReference type="InterPro" id="IPR029044">
    <property type="entry name" value="Nucleotide-diphossugar_trans"/>
</dbReference>
<proteinExistence type="inferred from homology"/>
<sequence>MGAAFQQADRRGSGTSPVVRDVFEQTNLPIVLVRAHTPEEFAFHAPRPLRRTVEPLSVRVDRWFAENTYHSNEFADLEALLALKEKQGVTIGLALPALNEEETVGNVISTVKSALMDAVPLLDQIVLIDSNSTDNTVAIAQSLGIPTYRHPEILPEVGSYRGKGEALWKSLYVLDTDIIAWIDTDITNIHPRFVYGLLGPLLKRANVQYVKGFYQRPIKVGEQLQAFGGGRVTELVARPLLNLFYPELSGIVQPLSGEYAGRRSALECMPFFSGYGVETGLLIDLHERYGLEGIAQVDLEQRVHHNQPLVGLSKMSFAIHQVFISRLERRYGVELLDKANRSMKLIVHEPDRFSLDIAEISDVERPPMITVPAYRERFGVRG</sequence>
<feature type="domain" description="Glycosyltransferase 2-like" evidence="10">
    <location>
        <begin position="95"/>
        <end position="205"/>
    </location>
</feature>
<name>A0A2M8P0K2_9CHLR</name>
<comment type="similarity">
    <text evidence="2">Belongs to the glycosyltransferase 2 family.</text>
</comment>
<evidence type="ECO:0000256" key="5">
    <source>
        <dbReference type="ARBA" id="ARBA00022842"/>
    </source>
</evidence>
<evidence type="ECO:0000256" key="2">
    <source>
        <dbReference type="ARBA" id="ARBA00006739"/>
    </source>
</evidence>
<accession>A0A2M8P0K2</accession>
<keyword evidence="3" id="KW-0328">Glycosyltransferase</keyword>
<protein>
    <recommendedName>
        <fullName evidence="7">Glucosyl-3-phosphoglycerate synthase</fullName>
        <ecNumber evidence="6">2.4.1.266</ecNumber>
    </recommendedName>
</protein>
<evidence type="ECO:0000256" key="4">
    <source>
        <dbReference type="ARBA" id="ARBA00022679"/>
    </source>
</evidence>
<evidence type="ECO:0000313" key="12">
    <source>
        <dbReference type="Proteomes" id="UP000228921"/>
    </source>
</evidence>
<reference evidence="11 12" key="1">
    <citation type="submission" date="2017-11" db="EMBL/GenBank/DDBJ databases">
        <title>Evolution of Phototrophy in the Chloroflexi Phylum Driven by Horizontal Gene Transfer.</title>
        <authorList>
            <person name="Ward L.M."/>
            <person name="Hemp J."/>
            <person name="Shih P.M."/>
            <person name="Mcglynn S.E."/>
            <person name="Fischer W."/>
        </authorList>
    </citation>
    <scope>NUCLEOTIDE SEQUENCE [LARGE SCALE GENOMIC DNA]</scope>
    <source>
        <strain evidence="11">CP2_2F</strain>
    </source>
</reference>
<evidence type="ECO:0000256" key="8">
    <source>
        <dbReference type="ARBA" id="ARBA00048689"/>
    </source>
</evidence>
<dbReference type="Gene3D" id="3.90.550.10">
    <property type="entry name" value="Spore Coat Polysaccharide Biosynthesis Protein SpsA, Chain A"/>
    <property type="match status" value="1"/>
</dbReference>
<evidence type="ECO:0000256" key="7">
    <source>
        <dbReference type="ARBA" id="ARBA00040894"/>
    </source>
</evidence>
<comment type="catalytic activity">
    <reaction evidence="9">
        <text>an NDP-alpha-D-glucose + (2R)-3-phosphoglycerate = (2R)-2-O-(alpha-D-glucopyranosyl)-3-phospho-glycerate + a ribonucleoside 5'-diphosphate + H(+)</text>
        <dbReference type="Rhea" id="RHEA:47244"/>
        <dbReference type="ChEBI" id="CHEBI:15378"/>
        <dbReference type="ChEBI" id="CHEBI:57930"/>
        <dbReference type="ChEBI" id="CHEBI:58272"/>
        <dbReference type="ChEBI" id="CHEBI:62600"/>
        <dbReference type="ChEBI" id="CHEBI:76533"/>
        <dbReference type="EC" id="2.4.1.266"/>
    </reaction>
    <physiologicalReaction direction="left-to-right" evidence="9">
        <dbReference type="Rhea" id="RHEA:47245"/>
    </physiologicalReaction>
</comment>